<dbReference type="Pfam" id="PF13822">
    <property type="entry name" value="ACC_epsilon"/>
    <property type="match status" value="1"/>
</dbReference>
<feature type="compositionally biased region" description="Low complexity" evidence="1">
    <location>
        <begin position="16"/>
        <end position="41"/>
    </location>
</feature>
<evidence type="ECO:0000313" key="3">
    <source>
        <dbReference type="Proteomes" id="UP000042997"/>
    </source>
</evidence>
<protein>
    <submittedName>
        <fullName evidence="2">Uncharacterized protein</fullName>
    </submittedName>
</protein>
<dbReference type="Proteomes" id="UP000042997">
    <property type="component" value="Unassembled WGS sequence"/>
</dbReference>
<name>A0A098BNP1_9NOCA</name>
<dbReference type="AlphaFoldDB" id="A0A098BNP1"/>
<feature type="compositionally biased region" description="Basic and acidic residues" evidence="1">
    <location>
        <begin position="1"/>
        <end position="11"/>
    </location>
</feature>
<sequence>MTAVAEEKTIIDTEVTEVAAAESAESAESTAPAAETAGPETSAAIRIVKGNPSDVEIAALVAVLAAASGSAAPAEDDRPRETWGDPTRMHRRTAPFSPYSYPNLG</sequence>
<dbReference type="GO" id="GO:0004658">
    <property type="term" value="F:propionyl-CoA carboxylase activity"/>
    <property type="evidence" value="ECO:0007669"/>
    <property type="project" value="InterPro"/>
</dbReference>
<dbReference type="OrthoDB" id="4377572at2"/>
<feature type="region of interest" description="Disordered" evidence="1">
    <location>
        <begin position="1"/>
        <end position="41"/>
    </location>
</feature>
<organism evidence="2 3">
    <name type="scientific">Rhodococcus ruber</name>
    <dbReference type="NCBI Taxonomy" id="1830"/>
    <lineage>
        <taxon>Bacteria</taxon>
        <taxon>Bacillati</taxon>
        <taxon>Actinomycetota</taxon>
        <taxon>Actinomycetes</taxon>
        <taxon>Mycobacteriales</taxon>
        <taxon>Nocardiaceae</taxon>
        <taxon>Rhodococcus</taxon>
    </lineage>
</organism>
<evidence type="ECO:0000313" key="2">
    <source>
        <dbReference type="EMBL" id="CDZ89361.1"/>
    </source>
</evidence>
<dbReference type="eggNOG" id="ENOG5033HAR">
    <property type="taxonomic scope" value="Bacteria"/>
</dbReference>
<feature type="region of interest" description="Disordered" evidence="1">
    <location>
        <begin position="68"/>
        <end position="105"/>
    </location>
</feature>
<dbReference type="RefSeq" id="WP_010594775.1">
    <property type="nucleotide sequence ID" value="NZ_CP023714.1"/>
</dbReference>
<dbReference type="EMBL" id="CCSD01000058">
    <property type="protein sequence ID" value="CDZ89361.1"/>
    <property type="molecule type" value="Genomic_DNA"/>
</dbReference>
<dbReference type="KEGG" id="rrz:CS378_06875"/>
<dbReference type="GeneID" id="66836742"/>
<dbReference type="InterPro" id="IPR032716">
    <property type="entry name" value="ACC_epsilon"/>
</dbReference>
<accession>A0A098BNP1</accession>
<gene>
    <name evidence="2" type="ORF">RHRU231_470209</name>
</gene>
<proteinExistence type="predicted"/>
<evidence type="ECO:0000256" key="1">
    <source>
        <dbReference type="SAM" id="MobiDB-lite"/>
    </source>
</evidence>
<dbReference type="GO" id="GO:0003989">
    <property type="term" value="F:acetyl-CoA carboxylase activity"/>
    <property type="evidence" value="ECO:0007669"/>
    <property type="project" value="InterPro"/>
</dbReference>
<reference evidence="2 3" key="1">
    <citation type="journal article" date="2014" name="Genome Announc.">
        <title>Draft Genome Sequence of Propane- and Butane-Oxidizing Actinobacterium Rhodococcus ruber IEGM 231.</title>
        <authorList>
            <person name="Ivshina I.B."/>
            <person name="Kuyukina M.S."/>
            <person name="Krivoruchko A.V."/>
            <person name="Barbe V."/>
            <person name="Fischer C."/>
        </authorList>
    </citation>
    <scope>NUCLEOTIDE SEQUENCE [LARGE SCALE GENOMIC DNA]</scope>
</reference>